<dbReference type="Proteomes" id="UP000317078">
    <property type="component" value="Unassembled WGS sequence"/>
</dbReference>
<dbReference type="NCBIfam" id="TIGR01730">
    <property type="entry name" value="RND_mfp"/>
    <property type="match status" value="1"/>
</dbReference>
<dbReference type="OrthoDB" id="9806939at2"/>
<dbReference type="Pfam" id="PF25973">
    <property type="entry name" value="BSH_CzcB"/>
    <property type="match status" value="1"/>
</dbReference>
<dbReference type="PANTHER" id="PTHR30097">
    <property type="entry name" value="CATION EFFLUX SYSTEM PROTEIN CUSB"/>
    <property type="match status" value="1"/>
</dbReference>
<dbReference type="GO" id="GO:0022857">
    <property type="term" value="F:transmembrane transporter activity"/>
    <property type="evidence" value="ECO:0007669"/>
    <property type="project" value="InterPro"/>
</dbReference>
<dbReference type="GO" id="GO:0060003">
    <property type="term" value="P:copper ion export"/>
    <property type="evidence" value="ECO:0007669"/>
    <property type="project" value="TreeGrafter"/>
</dbReference>
<evidence type="ECO:0000259" key="4">
    <source>
        <dbReference type="Pfam" id="PF25975"/>
    </source>
</evidence>
<evidence type="ECO:0000313" key="5">
    <source>
        <dbReference type="EMBL" id="TPG57743.1"/>
    </source>
</evidence>
<evidence type="ECO:0000313" key="6">
    <source>
        <dbReference type="Proteomes" id="UP000317078"/>
    </source>
</evidence>
<evidence type="ECO:0000256" key="2">
    <source>
        <dbReference type="ARBA" id="ARBA00022448"/>
    </source>
</evidence>
<dbReference type="SUPFAM" id="SSF111369">
    <property type="entry name" value="HlyD-like secretion proteins"/>
    <property type="match status" value="1"/>
</dbReference>
<dbReference type="PANTHER" id="PTHR30097:SF4">
    <property type="entry name" value="SLR6042 PROTEIN"/>
    <property type="match status" value="1"/>
</dbReference>
<dbReference type="AlphaFoldDB" id="A0A502GAL9"/>
<accession>A0A502GAL9</accession>
<dbReference type="GO" id="GO:0016020">
    <property type="term" value="C:membrane"/>
    <property type="evidence" value="ECO:0007669"/>
    <property type="project" value="InterPro"/>
</dbReference>
<keyword evidence="2" id="KW-0813">Transport</keyword>
<dbReference type="InterPro" id="IPR051909">
    <property type="entry name" value="MFP_Cation_Efflux"/>
</dbReference>
<protein>
    <submittedName>
        <fullName evidence="5">Efflux RND transporter periplasmic adaptor subunit</fullName>
    </submittedName>
</protein>
<organism evidence="5 6">
    <name type="scientific">Muricoccus nepalensis</name>
    <dbReference type="NCBI Taxonomy" id="1854500"/>
    <lineage>
        <taxon>Bacteria</taxon>
        <taxon>Pseudomonadati</taxon>
        <taxon>Pseudomonadota</taxon>
        <taxon>Alphaproteobacteria</taxon>
        <taxon>Acetobacterales</taxon>
        <taxon>Roseomonadaceae</taxon>
        <taxon>Muricoccus</taxon>
    </lineage>
</organism>
<keyword evidence="6" id="KW-1185">Reference proteome</keyword>
<dbReference type="GO" id="GO:0015679">
    <property type="term" value="P:plasma membrane copper ion transport"/>
    <property type="evidence" value="ECO:0007669"/>
    <property type="project" value="TreeGrafter"/>
</dbReference>
<dbReference type="EMBL" id="RCZP01000007">
    <property type="protein sequence ID" value="TPG57743.1"/>
    <property type="molecule type" value="Genomic_DNA"/>
</dbReference>
<dbReference type="InterPro" id="IPR006143">
    <property type="entry name" value="RND_pump_MFP"/>
</dbReference>
<dbReference type="Gene3D" id="2.40.30.170">
    <property type="match status" value="1"/>
</dbReference>
<dbReference type="GO" id="GO:0030288">
    <property type="term" value="C:outer membrane-bounded periplasmic space"/>
    <property type="evidence" value="ECO:0007669"/>
    <property type="project" value="TreeGrafter"/>
</dbReference>
<comment type="caution">
    <text evidence="5">The sequence shown here is derived from an EMBL/GenBank/DDBJ whole genome shotgun (WGS) entry which is preliminary data.</text>
</comment>
<gene>
    <name evidence="5" type="ORF">EAH89_09955</name>
</gene>
<evidence type="ECO:0000256" key="1">
    <source>
        <dbReference type="ARBA" id="ARBA00009477"/>
    </source>
</evidence>
<dbReference type="RefSeq" id="WP_140882663.1">
    <property type="nucleotide sequence ID" value="NZ_RCZP01000007.1"/>
</dbReference>
<feature type="domain" description="CzcB-like barrel-sandwich hybrid" evidence="3">
    <location>
        <begin position="73"/>
        <end position="221"/>
    </location>
</feature>
<proteinExistence type="inferred from homology"/>
<name>A0A502GAL9_9PROT</name>
<comment type="similarity">
    <text evidence="1">Belongs to the membrane fusion protein (MFP) (TC 8.A.1) family.</text>
</comment>
<dbReference type="InterPro" id="IPR058649">
    <property type="entry name" value="CzcB_C"/>
</dbReference>
<dbReference type="Gene3D" id="2.40.420.20">
    <property type="match status" value="1"/>
</dbReference>
<evidence type="ECO:0000259" key="3">
    <source>
        <dbReference type="Pfam" id="PF25973"/>
    </source>
</evidence>
<dbReference type="GO" id="GO:0046914">
    <property type="term" value="F:transition metal ion binding"/>
    <property type="evidence" value="ECO:0007669"/>
    <property type="project" value="TreeGrafter"/>
</dbReference>
<feature type="domain" description="CzcB-like C-terminal circularly permuted SH3-like" evidence="4">
    <location>
        <begin position="306"/>
        <end position="360"/>
    </location>
</feature>
<dbReference type="InterPro" id="IPR058647">
    <property type="entry name" value="BSH_CzcB-like"/>
</dbReference>
<reference evidence="5 6" key="1">
    <citation type="journal article" date="2019" name="Environ. Microbiol.">
        <title>Species interactions and distinct microbial communities in high Arctic permafrost affected cryosols are associated with the CH4 and CO2 gas fluxes.</title>
        <authorList>
            <person name="Altshuler I."/>
            <person name="Hamel J."/>
            <person name="Turney S."/>
            <person name="Magnuson E."/>
            <person name="Levesque R."/>
            <person name="Greer C."/>
            <person name="Whyte L.G."/>
        </authorList>
    </citation>
    <scope>NUCLEOTIDE SEQUENCE [LARGE SCALE GENOMIC DNA]</scope>
    <source>
        <strain evidence="5 6">S9.3B</strain>
    </source>
</reference>
<dbReference type="Gene3D" id="2.40.50.100">
    <property type="match status" value="1"/>
</dbReference>
<dbReference type="Gene3D" id="1.10.287.470">
    <property type="entry name" value="Helix hairpin bin"/>
    <property type="match status" value="1"/>
</dbReference>
<sequence length="374" mass="39554">MSIPFLPLARRVPLVLAALLLAVPAARAEGVLLRLDDRAIRSAGIEAARVEPESGQTEFTLPGTVVVPPGQLTVIAAPAAGLIEALLAVPDELVTPGQPLARLRSTELIEAQRAYLEAAARENLSRQAQARDEQLFRERIIPERRVLTTRAEAAAARAVLDERTQLLALYGMAEEDLAALRDTRRIAPNLEVRAPGAGVILQRSVAVGERVANAAPLFQVAQLDPLWISVQVPIARVPALQHASRVVVPGQGAEGRVIRIGRSTDAATQSVTMTAEVTRGAAALRPGQVVGVAISIATNGSPQWRVPSAAVVRQRDRHWVFRRVPEGFQAVPVTVLSETAQSVSLSGRGLSAGDSVAVRGMVALLAEFADAAGG</sequence>
<dbReference type="Pfam" id="PF25975">
    <property type="entry name" value="CzcB_C"/>
    <property type="match status" value="1"/>
</dbReference>